<dbReference type="InterPro" id="IPR029071">
    <property type="entry name" value="Ubiquitin-like_domsf"/>
</dbReference>
<dbReference type="PANTHER" id="PTHR10878">
    <property type="entry name" value="SEGMENT POLARITY PROTEIN DISHEVELLED"/>
    <property type="match status" value="1"/>
</dbReference>
<evidence type="ECO:0000259" key="8">
    <source>
        <dbReference type="PROSITE" id="PS50021"/>
    </source>
</evidence>
<evidence type="ECO:0000256" key="3">
    <source>
        <dbReference type="ARBA" id="ARBA00022490"/>
    </source>
</evidence>
<dbReference type="InterPro" id="IPR036872">
    <property type="entry name" value="CH_dom_sf"/>
</dbReference>
<evidence type="ECO:0000256" key="4">
    <source>
        <dbReference type="ARBA" id="ARBA00022687"/>
    </source>
</evidence>
<feature type="compositionally biased region" description="Pro residues" evidence="7">
    <location>
        <begin position="38"/>
        <end position="51"/>
    </location>
</feature>
<feature type="compositionally biased region" description="Low complexity" evidence="7">
    <location>
        <begin position="513"/>
        <end position="530"/>
    </location>
</feature>
<keyword evidence="6" id="KW-0175">Coiled coil</keyword>
<feature type="compositionally biased region" description="Polar residues" evidence="7">
    <location>
        <begin position="542"/>
        <end position="551"/>
    </location>
</feature>
<evidence type="ECO:0000259" key="9">
    <source>
        <dbReference type="PROSITE" id="PS50841"/>
    </source>
</evidence>
<dbReference type="SMART" id="SM00033">
    <property type="entry name" value="CH"/>
    <property type="match status" value="1"/>
</dbReference>
<accession>A0ABR0B3L8</accession>
<evidence type="ECO:0000313" key="10">
    <source>
        <dbReference type="EMBL" id="KAK4036283.1"/>
    </source>
</evidence>
<gene>
    <name evidence="10" type="ORF">OUZ56_028344</name>
</gene>
<dbReference type="Pfam" id="PF00778">
    <property type="entry name" value="DIX"/>
    <property type="match status" value="1"/>
</dbReference>
<feature type="region of interest" description="Disordered" evidence="7">
    <location>
        <begin position="505"/>
        <end position="557"/>
    </location>
</feature>
<evidence type="ECO:0000256" key="2">
    <source>
        <dbReference type="ARBA" id="ARBA00022473"/>
    </source>
</evidence>
<feature type="coiled-coil region" evidence="6">
    <location>
        <begin position="583"/>
        <end position="610"/>
    </location>
</feature>
<dbReference type="InterPro" id="IPR001715">
    <property type="entry name" value="CH_dom"/>
</dbReference>
<dbReference type="Gene3D" id="2.40.240.130">
    <property type="match status" value="1"/>
</dbReference>
<feature type="coiled-coil region" evidence="6">
    <location>
        <begin position="693"/>
        <end position="781"/>
    </location>
</feature>
<feature type="compositionally biased region" description="Low complexity" evidence="7">
    <location>
        <begin position="98"/>
        <end position="130"/>
    </location>
</feature>
<evidence type="ECO:0008006" key="12">
    <source>
        <dbReference type="Google" id="ProtNLM"/>
    </source>
</evidence>
<evidence type="ECO:0000256" key="7">
    <source>
        <dbReference type="SAM" id="MobiDB-lite"/>
    </source>
</evidence>
<proteinExistence type="predicted"/>
<dbReference type="Proteomes" id="UP001234178">
    <property type="component" value="Unassembled WGS sequence"/>
</dbReference>
<dbReference type="PROSITE" id="PS50841">
    <property type="entry name" value="DIX"/>
    <property type="match status" value="1"/>
</dbReference>
<comment type="subcellular location">
    <subcellularLocation>
        <location evidence="1">Cytoplasm</location>
    </subcellularLocation>
</comment>
<feature type="region of interest" description="Disordered" evidence="7">
    <location>
        <begin position="1"/>
        <end position="158"/>
    </location>
</feature>
<dbReference type="SMART" id="SM00021">
    <property type="entry name" value="DAX"/>
    <property type="match status" value="1"/>
</dbReference>
<dbReference type="InterPro" id="IPR038207">
    <property type="entry name" value="DIX_dom_sf"/>
</dbReference>
<reference evidence="10 11" key="1">
    <citation type="journal article" date="2023" name="Nucleic Acids Res.">
        <title>The hologenome of Daphnia magna reveals possible DNA methylation and microbiome-mediated evolution of the host genome.</title>
        <authorList>
            <person name="Chaturvedi A."/>
            <person name="Li X."/>
            <person name="Dhandapani V."/>
            <person name="Marshall H."/>
            <person name="Kissane S."/>
            <person name="Cuenca-Cambronero M."/>
            <person name="Asole G."/>
            <person name="Calvet F."/>
            <person name="Ruiz-Romero M."/>
            <person name="Marangio P."/>
            <person name="Guigo R."/>
            <person name="Rago D."/>
            <person name="Mirbahai L."/>
            <person name="Eastwood N."/>
            <person name="Colbourne J.K."/>
            <person name="Zhou J."/>
            <person name="Mallon E."/>
            <person name="Orsini L."/>
        </authorList>
    </citation>
    <scope>NUCLEOTIDE SEQUENCE [LARGE SCALE GENOMIC DNA]</scope>
    <source>
        <strain evidence="10">LRV0_1</strain>
    </source>
</reference>
<dbReference type="EMBL" id="JAOYFB010000040">
    <property type="protein sequence ID" value="KAK4036283.1"/>
    <property type="molecule type" value="Genomic_DNA"/>
</dbReference>
<evidence type="ECO:0000256" key="6">
    <source>
        <dbReference type="SAM" id="Coils"/>
    </source>
</evidence>
<keyword evidence="2" id="KW-0217">Developmental protein</keyword>
<dbReference type="InterPro" id="IPR015506">
    <property type="entry name" value="Dsh/Dvl-rel"/>
</dbReference>
<name>A0ABR0B3L8_9CRUS</name>
<evidence type="ECO:0000256" key="1">
    <source>
        <dbReference type="ARBA" id="ARBA00004496"/>
    </source>
</evidence>
<dbReference type="PANTHER" id="PTHR10878:SF22">
    <property type="entry name" value="DIXIN"/>
    <property type="match status" value="1"/>
</dbReference>
<dbReference type="SUPFAM" id="SSF47576">
    <property type="entry name" value="Calponin-homology domain, CH-domain"/>
    <property type="match status" value="1"/>
</dbReference>
<dbReference type="Pfam" id="PF00307">
    <property type="entry name" value="CH"/>
    <property type="match status" value="1"/>
</dbReference>
<dbReference type="InterPro" id="IPR001158">
    <property type="entry name" value="DIX"/>
</dbReference>
<keyword evidence="4 5" id="KW-0879">Wnt signaling pathway</keyword>
<feature type="domain" description="Calponin-homology (CH)" evidence="8">
    <location>
        <begin position="165"/>
        <end position="272"/>
    </location>
</feature>
<evidence type="ECO:0000313" key="11">
    <source>
        <dbReference type="Proteomes" id="UP001234178"/>
    </source>
</evidence>
<feature type="compositionally biased region" description="Basic and acidic residues" evidence="7">
    <location>
        <begin position="52"/>
        <end position="61"/>
    </location>
</feature>
<evidence type="ECO:0000256" key="5">
    <source>
        <dbReference type="PROSITE-ProRule" id="PRU00069"/>
    </source>
</evidence>
<feature type="domain" description="DIX" evidence="9">
    <location>
        <begin position="844"/>
        <end position="926"/>
    </location>
</feature>
<protein>
    <recommendedName>
        <fullName evidence="12">Dixin</fullName>
    </recommendedName>
</protein>
<feature type="compositionally biased region" description="Pro residues" evidence="7">
    <location>
        <begin position="75"/>
        <end position="84"/>
    </location>
</feature>
<dbReference type="Gene3D" id="1.10.418.10">
    <property type="entry name" value="Calponin-like domain"/>
    <property type="match status" value="1"/>
</dbReference>
<dbReference type="SUPFAM" id="SSF54236">
    <property type="entry name" value="Ubiquitin-like"/>
    <property type="match status" value="1"/>
</dbReference>
<comment type="caution">
    <text evidence="10">The sequence shown here is derived from an EMBL/GenBank/DDBJ whole genome shotgun (WGS) entry which is preliminary data.</text>
</comment>
<sequence length="927" mass="102921">MGSMFKWKVSSLGSRGNGNSSGGSGSSKKADKHLNNNAPPPATTQQPPPPTDKNKASDSRDNCPPPQKAIQQPQPQQPVPPPFSPILARSADGFSPRQRPLVQQPHQQQPQQQNLQQQQQQQQQLQQTQPKSIGHHYRPVPPAEPQYHQQHHGAADGSQSWNEWNQQLLAYTAWVNSQLRKRPELPLIEDMGNDLQDGVLVAKLIEIITGKDIRGIDVNAKTQQVKRDNFEKILTFLASQRVRTSTVTSRDLATGNLKSLMRLILSLASHYKPHSVKQGRDSASFRANSQTTPNLNVPTNRRFPATGFEPQEVDMKTVNALATLRRQNTNSGATAIRPALATSSSAADLLMSPGVQRRYTMNGSTINREIASQLSQFGTISNSRSLANLQHHNHDDSLIESPRQHTAMATSTSVGDLNTSEEDATIRKPILKKDSKYGSRRELPALGVSGVVSKGRPSIFEFWENMLGPQPDQTGSMIITAGESSDANENNSGSRASMRRVLPPLPGQPQSLTVSTSTNNTAFNNNSSGNAELLGSRGEVEGSSNQPSPTCVSGEIDPGYWSAVRGNNNHEEMMSTTPVKAHHDLLMDDLNRTKKQLAELQNMLLTNQQEATMTESKGTTTTASTDPDAISWLRSTLHSVDQRCTNLQTDLKKAQQDCLTLDGSRRGLAACLANQEEALGSLRQELVRTTLANQTMTNEKVEMQRKLEEKDRQIADLRRQLAAKDRVMETQRAVLEEASHNFTPALRAKLDKNISTMDARRNQYREELHVAREALSSLRSNFRGNDPNHHTLDTLEQCMAFLLERIAGPDTLDMTSSSASQSTLIQRHSNDTLKRSNINGYHGDQFTKVVYFTERTVTPFLTVIPRRLGEISLRDFKTLFDRPGVYRFHFKAQDAEYGFVKEEIADDNMILPGFDGKIIAWVEEIQV</sequence>
<dbReference type="PROSITE" id="PS50021">
    <property type="entry name" value="CH"/>
    <property type="match status" value="1"/>
</dbReference>
<keyword evidence="11" id="KW-1185">Reference proteome</keyword>
<keyword evidence="3" id="KW-0963">Cytoplasm</keyword>
<organism evidence="10 11">
    <name type="scientific">Daphnia magna</name>
    <dbReference type="NCBI Taxonomy" id="35525"/>
    <lineage>
        <taxon>Eukaryota</taxon>
        <taxon>Metazoa</taxon>
        <taxon>Ecdysozoa</taxon>
        <taxon>Arthropoda</taxon>
        <taxon>Crustacea</taxon>
        <taxon>Branchiopoda</taxon>
        <taxon>Diplostraca</taxon>
        <taxon>Cladocera</taxon>
        <taxon>Anomopoda</taxon>
        <taxon>Daphniidae</taxon>
        <taxon>Daphnia</taxon>
    </lineage>
</organism>
<feature type="compositionally biased region" description="Gly residues" evidence="7">
    <location>
        <begin position="15"/>
        <end position="25"/>
    </location>
</feature>